<dbReference type="WormBase" id="C16C2.4b">
    <property type="protein sequence ID" value="CE52555"/>
    <property type="gene ID" value="WBGene00007621"/>
</dbReference>
<organism evidence="3 4">
    <name type="scientific">Caenorhabditis elegans</name>
    <dbReference type="NCBI Taxonomy" id="6239"/>
    <lineage>
        <taxon>Eukaryota</taxon>
        <taxon>Metazoa</taxon>
        <taxon>Ecdysozoa</taxon>
        <taxon>Nematoda</taxon>
        <taxon>Chromadorea</taxon>
        <taxon>Rhabditida</taxon>
        <taxon>Rhabditina</taxon>
        <taxon>Rhabditomorpha</taxon>
        <taxon>Rhabditoidea</taxon>
        <taxon>Rhabditidae</taxon>
        <taxon>Peloderinae</taxon>
        <taxon>Caenorhabditis</taxon>
    </lineage>
</organism>
<dbReference type="KEGG" id="cel:CELE_C16C2.4"/>
<evidence type="ECO:0000313" key="5">
    <source>
        <dbReference type="WormBase" id="C16C2.4b"/>
    </source>
</evidence>
<dbReference type="GO" id="GO:0048172">
    <property type="term" value="P:regulation of short-term neuronal synaptic plasticity"/>
    <property type="evidence" value="ECO:0000318"/>
    <property type="project" value="GO_Central"/>
</dbReference>
<dbReference type="PANTHER" id="PTHR16019">
    <property type="entry name" value="SYNAPSE-ASSOCIATED PROTEIN"/>
    <property type="match status" value="1"/>
</dbReference>
<dbReference type="SMR" id="A0A2K5ATM8"/>
<dbReference type="AGR" id="WB:WBGene00007621"/>
<dbReference type="SMART" id="SM00751">
    <property type="entry name" value="BSD"/>
    <property type="match status" value="1"/>
</dbReference>
<dbReference type="AlphaFoldDB" id="A0A2K5ATM8"/>
<dbReference type="GO" id="GO:0005794">
    <property type="term" value="C:Golgi apparatus"/>
    <property type="evidence" value="ECO:0000318"/>
    <property type="project" value="GO_Central"/>
</dbReference>
<dbReference type="Bgee" id="WBGene00007621">
    <property type="expression patterns" value="Expressed in adult organism and 4 other cell types or tissues"/>
</dbReference>
<dbReference type="GO" id="GO:0005634">
    <property type="term" value="C:nucleus"/>
    <property type="evidence" value="ECO:0000318"/>
    <property type="project" value="GO_Central"/>
</dbReference>
<evidence type="ECO:0000259" key="2">
    <source>
        <dbReference type="PROSITE" id="PS50858"/>
    </source>
</evidence>
<sequence length="361" mass="40886">MSWLLADMKKKMNDAKATIEQSLKQASDNTVVEESEKEDEKKETIEKAEIESNVEKPVGESVPQETATETAKKSMAALFGGLKTGSGVASTKLFEYAKDAGKKLGEVKNAVIENNYIQTMLGDLNKEQDEFEKQLQEERDKLRNIDLPWQGLPDEELAKKQMMSLSTNTRNFLRDSAANSEYTYEQQQAMATLLLKHDPNLANVRFQLVPKQVKENQFWQNYFYRIGLIRQSMLAQGTGRTTPTPNPIVEEKKVEESDVSAEVAPQSSSEIKEEKKENEPEVKETVSEESCEDEDEEEEELKETVSEQPAAPGELTLTSVDEEWEREILNDLNDYDDVVEKTGGKDDDAWEAEIQDLLNAE</sequence>
<proteinExistence type="evidence at protein level"/>
<dbReference type="Proteomes" id="UP000001940">
    <property type="component" value="Chromosome I"/>
</dbReference>
<gene>
    <name evidence="3 5" type="ORF">C16C2.4</name>
    <name evidence="3" type="ORF">CELE_C16C2.4</name>
</gene>
<feature type="compositionally biased region" description="Polar residues" evidence="1">
    <location>
        <begin position="20"/>
        <end position="30"/>
    </location>
</feature>
<dbReference type="Pfam" id="PF03909">
    <property type="entry name" value="BSD"/>
    <property type="match status" value="1"/>
</dbReference>
<protein>
    <submittedName>
        <fullName evidence="3">BSD domain-containing protein</fullName>
    </submittedName>
</protein>
<evidence type="ECO:0007829" key="6">
    <source>
        <dbReference type="PeptideAtlas" id="A0A2K5ATM8"/>
    </source>
</evidence>
<dbReference type="GeneID" id="172821"/>
<name>A0A2K5ATM8_CAEEL</name>
<dbReference type="PANTHER" id="PTHR16019:SF6">
    <property type="entry name" value="SYNAPSE-ASSOCIATED PROTEIN 1"/>
    <property type="match status" value="1"/>
</dbReference>
<evidence type="ECO:0000256" key="1">
    <source>
        <dbReference type="SAM" id="MobiDB-lite"/>
    </source>
</evidence>
<evidence type="ECO:0000313" key="3">
    <source>
        <dbReference type="EMBL" id="SPC47113.1"/>
    </source>
</evidence>
<dbReference type="GO" id="GO:0045202">
    <property type="term" value="C:synapse"/>
    <property type="evidence" value="ECO:0000318"/>
    <property type="project" value="GO_Central"/>
</dbReference>
<feature type="region of interest" description="Disordered" evidence="1">
    <location>
        <begin position="20"/>
        <end position="69"/>
    </location>
</feature>
<evidence type="ECO:0000313" key="4">
    <source>
        <dbReference type="Proteomes" id="UP000001940"/>
    </source>
</evidence>
<keyword evidence="4" id="KW-1185">Reference proteome</keyword>
<dbReference type="ExpressionAtlas" id="A0A2K5ATM8">
    <property type="expression patterns" value="baseline and differential"/>
</dbReference>
<feature type="compositionally biased region" description="Acidic residues" evidence="1">
    <location>
        <begin position="287"/>
        <end position="301"/>
    </location>
</feature>
<dbReference type="RefSeq" id="NP_001348661.1">
    <property type="nucleotide sequence ID" value="NM_001361824.4"/>
</dbReference>
<dbReference type="FunCoup" id="A0A2K5ATM8">
    <property type="interactions" value="90"/>
</dbReference>
<dbReference type="EMBL" id="BX284601">
    <property type="protein sequence ID" value="SPC47113.1"/>
    <property type="molecule type" value="Genomic_DNA"/>
</dbReference>
<keyword evidence="6" id="KW-1267">Proteomics identification</keyword>
<dbReference type="CTD" id="172821"/>
<dbReference type="STRING" id="6239.C16C2.4b.1"/>
<dbReference type="InParanoid" id="A0A2K5ATM8"/>
<feature type="region of interest" description="Disordered" evidence="1">
    <location>
        <begin position="252"/>
        <end position="320"/>
    </location>
</feature>
<dbReference type="Gene3D" id="1.10.3970.10">
    <property type="entry name" value="BSD domain"/>
    <property type="match status" value="1"/>
</dbReference>
<dbReference type="InterPro" id="IPR051494">
    <property type="entry name" value="BSD_domain-containing"/>
</dbReference>
<reference evidence="3 4" key="1">
    <citation type="journal article" date="1998" name="Science">
        <title>Genome sequence of the nematode C. elegans: a platform for investigating biology.</title>
        <authorList>
            <consortium name="The C. elegans sequencing consortium"/>
            <person name="Sulson J.E."/>
            <person name="Waterston R."/>
        </authorList>
    </citation>
    <scope>NUCLEOTIDE SEQUENCE [LARGE SCALE GENOMIC DNA]</scope>
    <source>
        <strain evidence="3 4">Bristol N2</strain>
    </source>
</reference>
<dbReference type="InterPro" id="IPR005607">
    <property type="entry name" value="BSD_dom"/>
</dbReference>
<feature type="compositionally biased region" description="Basic and acidic residues" evidence="1">
    <location>
        <begin position="270"/>
        <end position="286"/>
    </location>
</feature>
<dbReference type="OrthoDB" id="47923at2759"/>
<feature type="domain" description="BSD" evidence="2">
    <location>
        <begin position="178"/>
        <end position="230"/>
    </location>
</feature>
<feature type="compositionally biased region" description="Basic and acidic residues" evidence="1">
    <location>
        <begin position="38"/>
        <end position="58"/>
    </location>
</feature>
<dbReference type="GO" id="GO:0005737">
    <property type="term" value="C:cytoplasm"/>
    <property type="evidence" value="ECO:0000318"/>
    <property type="project" value="GO_Central"/>
</dbReference>
<dbReference type="InterPro" id="IPR035925">
    <property type="entry name" value="BSD_dom_sf"/>
</dbReference>
<dbReference type="SUPFAM" id="SSF140383">
    <property type="entry name" value="BSD domain-like"/>
    <property type="match status" value="1"/>
</dbReference>
<dbReference type="GO" id="GO:0038203">
    <property type="term" value="P:TORC2 signaling"/>
    <property type="evidence" value="ECO:0000318"/>
    <property type="project" value="GO_Central"/>
</dbReference>
<accession>A0A2K5ATM8</accession>
<dbReference type="PROSITE" id="PS50858">
    <property type="entry name" value="BSD"/>
    <property type="match status" value="1"/>
</dbReference>